<sequence length="92" mass="10172">MAKRFPGHGSSGIGKQKKLRDGEVMKITQKGDKYTLTLTHDELLALVNGLAGRQLLVRDITSLISYGDKKKEKELTKLHKAMAGALPPDVWE</sequence>
<feature type="region of interest" description="Disordered" evidence="1">
    <location>
        <begin position="1"/>
        <end position="21"/>
    </location>
</feature>
<evidence type="ECO:0000313" key="3">
    <source>
        <dbReference type="Proteomes" id="UP000323166"/>
    </source>
</evidence>
<reference evidence="2 3" key="1">
    <citation type="submission" date="2019-07" db="EMBL/GenBank/DDBJ databases">
        <title>Genomic Encyclopedia of Type Strains, Phase I: the one thousand microbial genomes (KMG-I) project.</title>
        <authorList>
            <person name="Kyrpides N."/>
        </authorList>
    </citation>
    <scope>NUCLEOTIDE SEQUENCE [LARGE SCALE GENOMIC DNA]</scope>
    <source>
        <strain evidence="2 3">DSM 6562</strain>
    </source>
</reference>
<dbReference type="Proteomes" id="UP000323166">
    <property type="component" value="Unassembled WGS sequence"/>
</dbReference>
<gene>
    <name evidence="2" type="ORF">LX24_00855</name>
</gene>
<name>A0A5S4ZVU4_9FIRM</name>
<accession>A0A5S4ZVU4</accession>
<evidence type="ECO:0000256" key="1">
    <source>
        <dbReference type="SAM" id="MobiDB-lite"/>
    </source>
</evidence>
<dbReference type="EMBL" id="VNHM01000003">
    <property type="protein sequence ID" value="TYO97042.1"/>
    <property type="molecule type" value="Genomic_DNA"/>
</dbReference>
<organism evidence="2 3">
    <name type="scientific">Desulfallas thermosapovorans DSM 6562</name>
    <dbReference type="NCBI Taxonomy" id="1121431"/>
    <lineage>
        <taxon>Bacteria</taxon>
        <taxon>Bacillati</taxon>
        <taxon>Bacillota</taxon>
        <taxon>Clostridia</taxon>
        <taxon>Eubacteriales</taxon>
        <taxon>Desulfallaceae</taxon>
        <taxon>Desulfallas</taxon>
    </lineage>
</organism>
<dbReference type="RefSeq" id="WP_166510893.1">
    <property type="nucleotide sequence ID" value="NZ_VNHM01000003.1"/>
</dbReference>
<keyword evidence="3" id="KW-1185">Reference proteome</keyword>
<comment type="caution">
    <text evidence="2">The sequence shown here is derived from an EMBL/GenBank/DDBJ whole genome shotgun (WGS) entry which is preliminary data.</text>
</comment>
<protein>
    <submittedName>
        <fullName evidence="2">Uncharacterized protein</fullName>
    </submittedName>
</protein>
<proteinExistence type="predicted"/>
<evidence type="ECO:0000313" key="2">
    <source>
        <dbReference type="EMBL" id="TYO97042.1"/>
    </source>
</evidence>
<dbReference type="AlphaFoldDB" id="A0A5S4ZVU4"/>